<dbReference type="Gene3D" id="3.30.40.10">
    <property type="entry name" value="Zinc/RING finger domain, C3HC4 (zinc finger)"/>
    <property type="match status" value="1"/>
</dbReference>
<keyword evidence="2" id="KW-0479">Metal-binding</keyword>
<dbReference type="GO" id="GO:0006357">
    <property type="term" value="P:regulation of transcription by RNA polymerase II"/>
    <property type="evidence" value="ECO:0007669"/>
    <property type="project" value="TreeGrafter"/>
</dbReference>
<accession>A0AAN9A373</accession>
<keyword evidence="4" id="KW-0862">Zinc</keyword>
<dbReference type="InterPro" id="IPR004575">
    <property type="entry name" value="MAT1/Tfb3"/>
</dbReference>
<dbReference type="EMBL" id="JAXCGZ010015247">
    <property type="protein sequence ID" value="KAK7070750.1"/>
    <property type="molecule type" value="Genomic_DNA"/>
</dbReference>
<evidence type="ECO:0000313" key="8">
    <source>
        <dbReference type="EMBL" id="KAK7070750.1"/>
    </source>
</evidence>
<dbReference type="NCBIfam" id="TIGR00570">
    <property type="entry name" value="cdk7"/>
    <property type="match status" value="1"/>
</dbReference>
<proteinExistence type="predicted"/>
<evidence type="ECO:0000256" key="4">
    <source>
        <dbReference type="ARBA" id="ARBA00022833"/>
    </source>
</evidence>
<keyword evidence="8" id="KW-0808">Transferase</keyword>
<evidence type="ECO:0000259" key="7">
    <source>
        <dbReference type="PROSITE" id="PS50089"/>
    </source>
</evidence>
<keyword evidence="8" id="KW-0418">Kinase</keyword>
<evidence type="ECO:0000256" key="6">
    <source>
        <dbReference type="PROSITE-ProRule" id="PRU00175"/>
    </source>
</evidence>
<dbReference type="AlphaFoldDB" id="A0AAN9A373"/>
<keyword evidence="9" id="KW-1185">Reference proteome</keyword>
<reference evidence="8 9" key="1">
    <citation type="submission" date="2023-11" db="EMBL/GenBank/DDBJ databases">
        <title>Halocaridina rubra genome assembly.</title>
        <authorList>
            <person name="Smith C."/>
        </authorList>
    </citation>
    <scope>NUCLEOTIDE SEQUENCE [LARGE SCALE GENOMIC DNA]</scope>
    <source>
        <strain evidence="8">EP-1</strain>
        <tissue evidence="8">Whole</tissue>
    </source>
</reference>
<comment type="subcellular location">
    <subcellularLocation>
        <location evidence="1">Nucleus</location>
    </subcellularLocation>
</comment>
<dbReference type="Pfam" id="PF17121">
    <property type="entry name" value="zf-C3HC4_5"/>
    <property type="match status" value="1"/>
</dbReference>
<dbReference type="Pfam" id="PF06391">
    <property type="entry name" value="MAT1"/>
    <property type="match status" value="1"/>
</dbReference>
<dbReference type="PANTHER" id="PTHR12683">
    <property type="entry name" value="CDK-ACTIVATING KINASE ASSEMBLY FACTOR MAT1"/>
    <property type="match status" value="1"/>
</dbReference>
<evidence type="ECO:0000256" key="3">
    <source>
        <dbReference type="ARBA" id="ARBA00022771"/>
    </source>
</evidence>
<dbReference type="InterPro" id="IPR001841">
    <property type="entry name" value="Znf_RING"/>
</dbReference>
<dbReference type="GO" id="GO:0006289">
    <property type="term" value="P:nucleotide-excision repair"/>
    <property type="evidence" value="ECO:0007669"/>
    <property type="project" value="InterPro"/>
</dbReference>
<comment type="caution">
    <text evidence="8">The sequence shown here is derived from an EMBL/GenBank/DDBJ whole genome shotgun (WGS) entry which is preliminary data.</text>
</comment>
<dbReference type="GO" id="GO:0005675">
    <property type="term" value="C:transcription factor TFIIH holo complex"/>
    <property type="evidence" value="ECO:0007669"/>
    <property type="project" value="InterPro"/>
</dbReference>
<dbReference type="Proteomes" id="UP001381693">
    <property type="component" value="Unassembled WGS sequence"/>
</dbReference>
<protein>
    <submittedName>
        <fullName evidence="8">CDK-activating kinase assembly factor MAT1</fullName>
    </submittedName>
</protein>
<dbReference type="SUPFAM" id="SSF57850">
    <property type="entry name" value="RING/U-box"/>
    <property type="match status" value="1"/>
</dbReference>
<dbReference type="InterPro" id="IPR015877">
    <property type="entry name" value="MAT1_centre"/>
</dbReference>
<dbReference type="PROSITE" id="PS50089">
    <property type="entry name" value="ZF_RING_2"/>
    <property type="match status" value="1"/>
</dbReference>
<gene>
    <name evidence="8" type="primary">MNAT1</name>
    <name evidence="8" type="ORF">SK128_016033</name>
</gene>
<keyword evidence="5" id="KW-0539">Nucleus</keyword>
<name>A0AAN9A373_HALRR</name>
<dbReference type="InterPro" id="IPR057657">
    <property type="entry name" value="MAT1_CAK-anch"/>
</dbReference>
<evidence type="ECO:0000256" key="1">
    <source>
        <dbReference type="ARBA" id="ARBA00004123"/>
    </source>
</evidence>
<organism evidence="8 9">
    <name type="scientific">Halocaridina rubra</name>
    <name type="common">Hawaiian red shrimp</name>
    <dbReference type="NCBI Taxonomy" id="373956"/>
    <lineage>
        <taxon>Eukaryota</taxon>
        <taxon>Metazoa</taxon>
        <taxon>Ecdysozoa</taxon>
        <taxon>Arthropoda</taxon>
        <taxon>Crustacea</taxon>
        <taxon>Multicrustacea</taxon>
        <taxon>Malacostraca</taxon>
        <taxon>Eumalacostraca</taxon>
        <taxon>Eucarida</taxon>
        <taxon>Decapoda</taxon>
        <taxon>Pleocyemata</taxon>
        <taxon>Caridea</taxon>
        <taxon>Atyoidea</taxon>
        <taxon>Atyidae</taxon>
        <taxon>Halocaridina</taxon>
    </lineage>
</organism>
<dbReference type="PROSITE" id="PS00518">
    <property type="entry name" value="ZF_RING_1"/>
    <property type="match status" value="1"/>
</dbReference>
<dbReference type="GO" id="GO:0061575">
    <property type="term" value="F:cyclin-dependent protein serine/threonine kinase activator activity"/>
    <property type="evidence" value="ECO:0007669"/>
    <property type="project" value="InterPro"/>
</dbReference>
<keyword evidence="3 6" id="KW-0863">Zinc-finger</keyword>
<dbReference type="PANTHER" id="PTHR12683:SF13">
    <property type="entry name" value="CDK-ACTIVATING KINASE ASSEMBLY FACTOR MAT1"/>
    <property type="match status" value="1"/>
</dbReference>
<dbReference type="GO" id="GO:0008270">
    <property type="term" value="F:zinc ion binding"/>
    <property type="evidence" value="ECO:0007669"/>
    <property type="project" value="UniProtKB-KW"/>
</dbReference>
<dbReference type="Pfam" id="PF25811">
    <property type="entry name" value="CAK-anch_MAT1"/>
    <property type="match status" value="1"/>
</dbReference>
<feature type="domain" description="RING-type" evidence="7">
    <location>
        <begin position="14"/>
        <end position="57"/>
    </location>
</feature>
<dbReference type="InterPro" id="IPR013083">
    <property type="entry name" value="Znf_RING/FYVE/PHD"/>
</dbReference>
<sequence>MTDCYYDSSYEMQCPACKGTKYRNPQMKLMVNVCGHPLCDACVRMYFLKESAQCPECGMVLKRSKFRVQVFEDPFVEKEIDIRRKVMRVYNKFEEDFETMSEYNDYLEEVEQIVYNLTNDINRLETEKKIEAYERLHRDDIKKNFGKKSKADEEIQRQLDIENLMSEDRKKTSQEEEERDKILREKSKTSLIQELMASEGDAKTILEDHAKRLEEEKKQEHIVREREQLAKAQAALKAKEFTSGVKIGFSAMINAPVNTVKEEKYVYQPPDLPFTLPVPSWDELESGGYLNHVRRASPQANAGGYTEHYACLRALQDFMGSHNLPSNSVTT</sequence>
<evidence type="ECO:0000256" key="2">
    <source>
        <dbReference type="ARBA" id="ARBA00022723"/>
    </source>
</evidence>
<dbReference type="InterPro" id="IPR017907">
    <property type="entry name" value="Znf_RING_CS"/>
</dbReference>
<evidence type="ECO:0000256" key="5">
    <source>
        <dbReference type="ARBA" id="ARBA00023242"/>
    </source>
</evidence>
<dbReference type="GO" id="GO:0016301">
    <property type="term" value="F:kinase activity"/>
    <property type="evidence" value="ECO:0007669"/>
    <property type="project" value="UniProtKB-KW"/>
</dbReference>
<evidence type="ECO:0000313" key="9">
    <source>
        <dbReference type="Proteomes" id="UP001381693"/>
    </source>
</evidence>
<dbReference type="SMART" id="SM00184">
    <property type="entry name" value="RING"/>
    <property type="match status" value="1"/>
</dbReference>